<feature type="transmembrane region" description="Helical" evidence="1">
    <location>
        <begin position="293"/>
        <end position="316"/>
    </location>
</feature>
<sequence>MSIPEAASVGPRWRAVRQGAGYCAAGTMSLYLLVKVIWVARLLLGGGSWEAETQVADWALLNALTVVMAAAGVALGLSLARPWGMRIPAPLLLLPAWTAAGFLVPMLPYMVVSALLGDGSSEEGARAVSVAEPAAAGWEMAFLAIGFAGMGLGLAVGLPIYLRERWPWAFLGRVGDLPRVRPTWRANAVRAALAVAAGLGVMWSFWAVGGTVGLRADLGLNGRLLAATSGAWAFAAAGGVCVLTARVARRLAVWFPMAVAFAGSGFLTAWSGWKLGISAFGPDGFAPREHLPVAFAGNILAVAAGVVMVGAVLQVYRSRAGAQRAS</sequence>
<protein>
    <submittedName>
        <fullName evidence="2">Uncharacterized protein</fullName>
    </submittedName>
</protein>
<keyword evidence="1" id="KW-0812">Transmembrane</keyword>
<name>A0ABV8F5N9_9ACTN</name>
<keyword evidence="3" id="KW-1185">Reference proteome</keyword>
<feature type="transmembrane region" description="Helical" evidence="1">
    <location>
        <begin position="20"/>
        <end position="38"/>
    </location>
</feature>
<feature type="transmembrane region" description="Helical" evidence="1">
    <location>
        <begin position="58"/>
        <end position="80"/>
    </location>
</feature>
<feature type="transmembrane region" description="Helical" evidence="1">
    <location>
        <begin position="224"/>
        <end position="245"/>
    </location>
</feature>
<feature type="transmembrane region" description="Helical" evidence="1">
    <location>
        <begin position="136"/>
        <end position="162"/>
    </location>
</feature>
<keyword evidence="1" id="KW-1133">Transmembrane helix</keyword>
<proteinExistence type="predicted"/>
<comment type="caution">
    <text evidence="2">The sequence shown here is derived from an EMBL/GenBank/DDBJ whole genome shotgun (WGS) entry which is preliminary data.</text>
</comment>
<accession>A0ABV8F5N9</accession>
<dbReference type="Proteomes" id="UP001595698">
    <property type="component" value="Unassembled WGS sequence"/>
</dbReference>
<organism evidence="2 3">
    <name type="scientific">Streptosporangium jomthongense</name>
    <dbReference type="NCBI Taxonomy" id="1193683"/>
    <lineage>
        <taxon>Bacteria</taxon>
        <taxon>Bacillati</taxon>
        <taxon>Actinomycetota</taxon>
        <taxon>Actinomycetes</taxon>
        <taxon>Streptosporangiales</taxon>
        <taxon>Streptosporangiaceae</taxon>
        <taxon>Streptosporangium</taxon>
    </lineage>
</organism>
<evidence type="ECO:0000313" key="3">
    <source>
        <dbReference type="Proteomes" id="UP001595698"/>
    </source>
</evidence>
<reference evidence="3" key="1">
    <citation type="journal article" date="2019" name="Int. J. Syst. Evol. Microbiol.">
        <title>The Global Catalogue of Microorganisms (GCM) 10K type strain sequencing project: providing services to taxonomists for standard genome sequencing and annotation.</title>
        <authorList>
            <consortium name="The Broad Institute Genomics Platform"/>
            <consortium name="The Broad Institute Genome Sequencing Center for Infectious Disease"/>
            <person name="Wu L."/>
            <person name="Ma J."/>
        </authorList>
    </citation>
    <scope>NUCLEOTIDE SEQUENCE [LARGE SCALE GENOMIC DNA]</scope>
    <source>
        <strain evidence="3">TBRC 7912</strain>
    </source>
</reference>
<dbReference type="EMBL" id="JBHSBC010000021">
    <property type="protein sequence ID" value="MFC3982765.1"/>
    <property type="molecule type" value="Genomic_DNA"/>
</dbReference>
<feature type="transmembrane region" description="Helical" evidence="1">
    <location>
        <begin position="191"/>
        <end position="212"/>
    </location>
</feature>
<feature type="transmembrane region" description="Helical" evidence="1">
    <location>
        <begin position="252"/>
        <end position="273"/>
    </location>
</feature>
<keyword evidence="1" id="KW-0472">Membrane</keyword>
<dbReference type="RefSeq" id="WP_386191302.1">
    <property type="nucleotide sequence ID" value="NZ_JBHSBC010000021.1"/>
</dbReference>
<gene>
    <name evidence="2" type="ORF">ACFOYY_21675</name>
</gene>
<evidence type="ECO:0000313" key="2">
    <source>
        <dbReference type="EMBL" id="MFC3982765.1"/>
    </source>
</evidence>
<evidence type="ECO:0000256" key="1">
    <source>
        <dbReference type="SAM" id="Phobius"/>
    </source>
</evidence>
<feature type="transmembrane region" description="Helical" evidence="1">
    <location>
        <begin position="92"/>
        <end position="116"/>
    </location>
</feature>